<sequence length="92" mass="10328">MRRKEKVRLAGNESYGQYGGNIYRLREPLPLQLITNLSTYTYRGDVRPSPGTSQDPSRGTYTCNQRHDPSSRPMASSRAICMRGMTNASGNE</sequence>
<keyword evidence="2" id="KW-1185">Reference proteome</keyword>
<gene>
    <name evidence="1" type="ORF">M8818_007333</name>
</gene>
<dbReference type="EMBL" id="JAMKPW020000043">
    <property type="protein sequence ID" value="KAK8194146.1"/>
    <property type="molecule type" value="Genomic_DNA"/>
</dbReference>
<organism evidence="1 2">
    <name type="scientific">Zalaria obscura</name>
    <dbReference type="NCBI Taxonomy" id="2024903"/>
    <lineage>
        <taxon>Eukaryota</taxon>
        <taxon>Fungi</taxon>
        <taxon>Dikarya</taxon>
        <taxon>Ascomycota</taxon>
        <taxon>Pezizomycotina</taxon>
        <taxon>Dothideomycetes</taxon>
        <taxon>Dothideomycetidae</taxon>
        <taxon>Dothideales</taxon>
        <taxon>Zalariaceae</taxon>
        <taxon>Zalaria</taxon>
    </lineage>
</organism>
<dbReference type="Proteomes" id="UP001320706">
    <property type="component" value="Unassembled WGS sequence"/>
</dbReference>
<evidence type="ECO:0000313" key="1">
    <source>
        <dbReference type="EMBL" id="KAK8194146.1"/>
    </source>
</evidence>
<proteinExistence type="predicted"/>
<evidence type="ECO:0000313" key="2">
    <source>
        <dbReference type="Proteomes" id="UP001320706"/>
    </source>
</evidence>
<reference evidence="1" key="1">
    <citation type="submission" date="2024-02" db="EMBL/GenBank/DDBJ databases">
        <title>Metagenome Assembled Genome of Zalaria obscura JY119.</title>
        <authorList>
            <person name="Vighnesh L."/>
            <person name="Jagadeeshwari U."/>
            <person name="Venkata Ramana C."/>
            <person name="Sasikala C."/>
        </authorList>
    </citation>
    <scope>NUCLEOTIDE SEQUENCE</scope>
    <source>
        <strain evidence="1">JY119</strain>
    </source>
</reference>
<comment type="caution">
    <text evidence="1">The sequence shown here is derived from an EMBL/GenBank/DDBJ whole genome shotgun (WGS) entry which is preliminary data.</text>
</comment>
<protein>
    <submittedName>
        <fullName evidence="1">Uncharacterized protein</fullName>
    </submittedName>
</protein>
<accession>A0ACC3S3K4</accession>
<name>A0ACC3S3K4_9PEZI</name>